<dbReference type="EMBL" id="LWDX02062639">
    <property type="protein sequence ID" value="OEL16543.1"/>
    <property type="molecule type" value="Genomic_DNA"/>
</dbReference>
<dbReference type="PANTHER" id="PTHR48045">
    <property type="entry name" value="UDP-GLYCOSYLTRANSFERASE 72B1"/>
    <property type="match status" value="1"/>
</dbReference>
<gene>
    <name evidence="1" type="ORF">BAE44_0022437</name>
</gene>
<dbReference type="Proteomes" id="UP000095767">
    <property type="component" value="Unassembled WGS sequence"/>
</dbReference>
<evidence type="ECO:0000313" key="1">
    <source>
        <dbReference type="EMBL" id="OEL16543.1"/>
    </source>
</evidence>
<dbReference type="Gene3D" id="3.40.50.2000">
    <property type="entry name" value="Glycogen Phosphorylase B"/>
    <property type="match status" value="1"/>
</dbReference>
<proteinExistence type="predicted"/>
<sequence>MFTPSGVLGTAFPHSLFRRLMSPMALKADPTSTRGERQPLRPLISALDAFLKGSIVYVCFESQAVLTPAVAEALAEALERSGVPFLWVVSAGNSGIVSEGFEAHAAAAVVGWWCVGGRRNWRRCGTPRWGGS</sequence>
<name>A0A1E5UUK1_9POAL</name>
<reference evidence="1 2" key="1">
    <citation type="submission" date="2016-09" db="EMBL/GenBank/DDBJ databases">
        <title>The draft genome of Dichanthelium oligosanthes: A C3 panicoid grass species.</title>
        <authorList>
            <person name="Studer A.J."/>
            <person name="Schnable J.C."/>
            <person name="Brutnell T.P."/>
        </authorList>
    </citation>
    <scope>NUCLEOTIDE SEQUENCE [LARGE SCALE GENOMIC DNA]</scope>
    <source>
        <strain evidence="2">cv. Kellogg 1175</strain>
        <tissue evidence="1">Leaf</tissue>
    </source>
</reference>
<accession>A0A1E5UUK1</accession>
<protein>
    <submittedName>
        <fullName evidence="1">Uncharacterized protein</fullName>
    </submittedName>
</protein>
<comment type="caution">
    <text evidence="1">The sequence shown here is derived from an EMBL/GenBank/DDBJ whole genome shotgun (WGS) entry which is preliminary data.</text>
</comment>
<dbReference type="AlphaFoldDB" id="A0A1E5UUK1"/>
<keyword evidence="2" id="KW-1185">Reference proteome</keyword>
<organism evidence="1 2">
    <name type="scientific">Dichanthelium oligosanthes</name>
    <dbReference type="NCBI Taxonomy" id="888268"/>
    <lineage>
        <taxon>Eukaryota</taxon>
        <taxon>Viridiplantae</taxon>
        <taxon>Streptophyta</taxon>
        <taxon>Embryophyta</taxon>
        <taxon>Tracheophyta</taxon>
        <taxon>Spermatophyta</taxon>
        <taxon>Magnoliopsida</taxon>
        <taxon>Liliopsida</taxon>
        <taxon>Poales</taxon>
        <taxon>Poaceae</taxon>
        <taxon>PACMAD clade</taxon>
        <taxon>Panicoideae</taxon>
        <taxon>Panicodae</taxon>
        <taxon>Paniceae</taxon>
        <taxon>Dichantheliinae</taxon>
        <taxon>Dichanthelium</taxon>
    </lineage>
</organism>
<dbReference type="SUPFAM" id="SSF53756">
    <property type="entry name" value="UDP-Glycosyltransferase/glycogen phosphorylase"/>
    <property type="match status" value="1"/>
</dbReference>
<dbReference type="PANTHER" id="PTHR48045:SF34">
    <property type="entry name" value="ISOFLAVONE 7-O-GLUCOSYLTRANSFERASE 1-LIKE"/>
    <property type="match status" value="1"/>
</dbReference>
<evidence type="ECO:0000313" key="2">
    <source>
        <dbReference type="Proteomes" id="UP000095767"/>
    </source>
</evidence>